<keyword evidence="3" id="KW-1185">Reference proteome</keyword>
<gene>
    <name evidence="2" type="ORF">GA0070564_11039</name>
</gene>
<dbReference type="OrthoDB" id="3381546at2"/>
<protein>
    <submittedName>
        <fullName evidence="2">Uncharacterized protein</fullName>
    </submittedName>
</protein>
<keyword evidence="1" id="KW-1133">Transmembrane helix</keyword>
<organism evidence="2 3">
    <name type="scientific">Micromonospora mirobrigensis</name>
    <dbReference type="NCBI Taxonomy" id="262898"/>
    <lineage>
        <taxon>Bacteria</taxon>
        <taxon>Bacillati</taxon>
        <taxon>Actinomycetota</taxon>
        <taxon>Actinomycetes</taxon>
        <taxon>Micromonosporales</taxon>
        <taxon>Micromonosporaceae</taxon>
        <taxon>Micromonospora</taxon>
    </lineage>
</organism>
<dbReference type="EMBL" id="FMCX01000010">
    <property type="protein sequence ID" value="SCF44178.1"/>
    <property type="molecule type" value="Genomic_DNA"/>
</dbReference>
<evidence type="ECO:0000256" key="1">
    <source>
        <dbReference type="SAM" id="Phobius"/>
    </source>
</evidence>
<sequence length="221" mass="23765">MVRRMRRLAAVLVSGVVAGALSLGLAGPVRADPAHPVSRPGPAAGVEITGDGMDEPLRLRSPDQRPQVLAIIDQVDWIDRVARLKAPGKSGLGRKFTVVVLVGEKRVRTFDLYPFADGGPRIFRPAKQPGARVVNAGWFLGRLTMSETLRSVGVPVERQFDTLSGGVGGGERVIPEAFDPAQDIDDALGELRRLLLLNVSVVVLITFGIAGIALLIRRRTR</sequence>
<feature type="transmembrane region" description="Helical" evidence="1">
    <location>
        <begin position="194"/>
        <end position="216"/>
    </location>
</feature>
<keyword evidence="1" id="KW-0812">Transmembrane</keyword>
<dbReference type="RefSeq" id="WP_091614707.1">
    <property type="nucleotide sequence ID" value="NZ_FMCX01000010.1"/>
</dbReference>
<dbReference type="Proteomes" id="UP000199504">
    <property type="component" value="Unassembled WGS sequence"/>
</dbReference>
<evidence type="ECO:0000313" key="3">
    <source>
        <dbReference type="Proteomes" id="UP000199504"/>
    </source>
</evidence>
<reference evidence="3" key="1">
    <citation type="submission" date="2016-06" db="EMBL/GenBank/DDBJ databases">
        <authorList>
            <person name="Varghese N."/>
            <person name="Submissions Spin"/>
        </authorList>
    </citation>
    <scope>NUCLEOTIDE SEQUENCE [LARGE SCALE GENOMIC DNA]</scope>
    <source>
        <strain evidence="3">DSM 44830</strain>
    </source>
</reference>
<name>A0A1C5AG24_9ACTN</name>
<accession>A0A1C5AG24</accession>
<keyword evidence="1" id="KW-0472">Membrane</keyword>
<proteinExistence type="predicted"/>
<evidence type="ECO:0000313" key="2">
    <source>
        <dbReference type="EMBL" id="SCF44178.1"/>
    </source>
</evidence>
<dbReference type="AlphaFoldDB" id="A0A1C5AG24"/>